<feature type="region of interest" description="Disordered" evidence="1">
    <location>
        <begin position="59"/>
        <end position="81"/>
    </location>
</feature>
<evidence type="ECO:0000313" key="3">
    <source>
        <dbReference type="Proteomes" id="UP001198565"/>
    </source>
</evidence>
<gene>
    <name evidence="2" type="ORF">K7472_11285</name>
</gene>
<evidence type="ECO:0000256" key="1">
    <source>
        <dbReference type="SAM" id="MobiDB-lite"/>
    </source>
</evidence>
<keyword evidence="3" id="KW-1185">Reference proteome</keyword>
<feature type="region of interest" description="Disordered" evidence="1">
    <location>
        <begin position="92"/>
        <end position="111"/>
    </location>
</feature>
<protein>
    <submittedName>
        <fullName evidence="2">Uncharacterized protein</fullName>
    </submittedName>
</protein>
<dbReference type="RefSeq" id="WP_222976771.1">
    <property type="nucleotide sequence ID" value="NZ_JAINVZ010000005.1"/>
</dbReference>
<accession>A0ABS7QQH9</accession>
<proteinExistence type="predicted"/>
<dbReference type="EMBL" id="JAINVZ010000005">
    <property type="protein sequence ID" value="MBY8885430.1"/>
    <property type="molecule type" value="Genomic_DNA"/>
</dbReference>
<reference evidence="2 3" key="1">
    <citation type="submission" date="2021-08" db="EMBL/GenBank/DDBJ databases">
        <title>Streptomyces sp. PTM05 isolated from lichen.</title>
        <authorList>
            <person name="Somphong A."/>
            <person name="Phongsopitanun W."/>
            <person name="Tanasupawat S."/>
        </authorList>
    </citation>
    <scope>NUCLEOTIDE SEQUENCE [LARGE SCALE GENOMIC DNA]</scope>
    <source>
        <strain evidence="2 3">Ptm05</strain>
    </source>
</reference>
<dbReference type="Proteomes" id="UP001198565">
    <property type="component" value="Unassembled WGS sequence"/>
</dbReference>
<feature type="region of interest" description="Disordered" evidence="1">
    <location>
        <begin position="1"/>
        <end position="26"/>
    </location>
</feature>
<name>A0ABS7QQH9_9ACTN</name>
<organism evidence="2 3">
    <name type="scientific">Streptantibioticus parmotrematis</name>
    <dbReference type="NCBI Taxonomy" id="2873249"/>
    <lineage>
        <taxon>Bacteria</taxon>
        <taxon>Bacillati</taxon>
        <taxon>Actinomycetota</taxon>
        <taxon>Actinomycetes</taxon>
        <taxon>Kitasatosporales</taxon>
        <taxon>Streptomycetaceae</taxon>
        <taxon>Streptantibioticus</taxon>
    </lineage>
</organism>
<sequence>MPLTAADAARVHRRRVGPRRPGAVYQDTRGVPYRVDAVLYGPAARAALGHPMSWAVTVTGPDGRQRTHCTPWDPRRERPRPDLCPVCLGVRHRPGPRCPADSAARPPSQVG</sequence>
<comment type="caution">
    <text evidence="2">The sequence shown here is derived from an EMBL/GenBank/DDBJ whole genome shotgun (WGS) entry which is preliminary data.</text>
</comment>
<evidence type="ECO:0000313" key="2">
    <source>
        <dbReference type="EMBL" id="MBY8885430.1"/>
    </source>
</evidence>